<keyword evidence="5" id="KW-1185">Reference proteome</keyword>
<evidence type="ECO:0000256" key="2">
    <source>
        <dbReference type="ARBA" id="ARBA00023043"/>
    </source>
</evidence>
<comment type="caution">
    <text evidence="4">The sequence shown here is derived from an EMBL/GenBank/DDBJ whole genome shotgun (WGS) entry which is preliminary data.</text>
</comment>
<dbReference type="STRING" id="456.Ljor_1718"/>
<name>A0A0W0VBA9_9GAMM</name>
<dbReference type="SMART" id="SM00248">
    <property type="entry name" value="ANK"/>
    <property type="match status" value="2"/>
</dbReference>
<feature type="repeat" description="ANK" evidence="3">
    <location>
        <begin position="486"/>
        <end position="518"/>
    </location>
</feature>
<dbReference type="InterPro" id="IPR002110">
    <property type="entry name" value="Ankyrin_rpt"/>
</dbReference>
<dbReference type="RefSeq" id="WP_058471170.1">
    <property type="nucleotide sequence ID" value="NZ_CAAAIC010000009.1"/>
</dbReference>
<dbReference type="Gene3D" id="1.25.40.20">
    <property type="entry name" value="Ankyrin repeat-containing domain"/>
    <property type="match status" value="1"/>
</dbReference>
<dbReference type="SUPFAM" id="SSF48403">
    <property type="entry name" value="Ankyrin repeat"/>
    <property type="match status" value="1"/>
</dbReference>
<dbReference type="Pfam" id="PF12796">
    <property type="entry name" value="Ank_2"/>
    <property type="match status" value="1"/>
</dbReference>
<dbReference type="EMBL" id="LNYJ01000011">
    <property type="protein sequence ID" value="KTD17412.1"/>
    <property type="molecule type" value="Genomic_DNA"/>
</dbReference>
<dbReference type="Proteomes" id="UP000055035">
    <property type="component" value="Unassembled WGS sequence"/>
</dbReference>
<dbReference type="PANTHER" id="PTHR24198">
    <property type="entry name" value="ANKYRIN REPEAT AND PROTEIN KINASE DOMAIN-CONTAINING PROTEIN"/>
    <property type="match status" value="1"/>
</dbReference>
<gene>
    <name evidence="4" type="ORF">Ljor_1718</name>
</gene>
<dbReference type="OrthoDB" id="5642684at2"/>
<keyword evidence="1" id="KW-0677">Repeat</keyword>
<evidence type="ECO:0000313" key="5">
    <source>
        <dbReference type="Proteomes" id="UP000055035"/>
    </source>
</evidence>
<dbReference type="InterPro" id="IPR050018">
    <property type="entry name" value="T4SS_AnkY"/>
</dbReference>
<dbReference type="PROSITE" id="PS50297">
    <property type="entry name" value="ANK_REP_REGION"/>
    <property type="match status" value="1"/>
</dbReference>
<keyword evidence="2 3" id="KW-0040">ANK repeat</keyword>
<dbReference type="PANTHER" id="PTHR24198:SF165">
    <property type="entry name" value="ANKYRIN REPEAT-CONTAINING PROTEIN-RELATED"/>
    <property type="match status" value="1"/>
</dbReference>
<protein>
    <submittedName>
        <fullName evidence="4">Ankyrin repeat protein</fullName>
    </submittedName>
</protein>
<accession>A0A0W0VBA9</accession>
<reference evidence="4 5" key="1">
    <citation type="submission" date="2015-11" db="EMBL/GenBank/DDBJ databases">
        <title>Genomic analysis of 38 Legionella species identifies large and diverse effector repertoires.</title>
        <authorList>
            <person name="Burstein D."/>
            <person name="Amaro F."/>
            <person name="Zusman T."/>
            <person name="Lifshitz Z."/>
            <person name="Cohen O."/>
            <person name="Gilbert J.A."/>
            <person name="Pupko T."/>
            <person name="Shuman H.A."/>
            <person name="Segal G."/>
        </authorList>
    </citation>
    <scope>NUCLEOTIDE SEQUENCE [LARGE SCALE GENOMIC DNA]</scope>
    <source>
        <strain evidence="4 5">BL-540</strain>
    </source>
</reference>
<dbReference type="PROSITE" id="PS50088">
    <property type="entry name" value="ANK_REPEAT"/>
    <property type="match status" value="1"/>
</dbReference>
<dbReference type="PATRIC" id="fig|456.5.peg.1834"/>
<dbReference type="AlphaFoldDB" id="A0A0W0VBA9"/>
<dbReference type="InterPro" id="IPR036770">
    <property type="entry name" value="Ankyrin_rpt-contain_sf"/>
</dbReference>
<proteinExistence type="predicted"/>
<sequence>MGKVILIYANCKNPTAKGDFAHAGVIARDLARELPMSSNINVVLTSTLDGIKRFESLYGKPDQRHLLIDGERIGICALETFDPVENTVVAFIEANRCNFAPAELVKRVISPQSKFLFVGAANQKDVSSFLMQLMYRQMIDKDQPDIYSHFAANDILIGSSGLGSNRLGLPNIEKADNSDPGQLSSIVPSANYGFMYLAAVDSSKDYKLIAQYMKLTDLDTYVLVGNFTTEASTIKKAYASDTNLGPSRVEIPKIQYHQSLPNKTMRLALANSYSCLVLSTGVMSTLEAMRDSKLTYYQNLSNNNEFVASYLMAVKSIVDSDSSLIGAMPDLIFELSKLLFKDKPLSQIDIERTQELLAKDAVTKKLVQANEKVVAQVNGKLAPGLLSFLNESRNTSAQIQLNTVCTSLRKQGETTNPVYEQALRRAAAWGRLFELKVLVESLDKLQLNSPDPTFGRSALHWACLKDLDCARLLIQVRVELDAVDNKGQTALHYAASTGNKELIKMLLGHGASPDLIDLDNKTAKDYADAETAIFISTCCASSKSVDGLAVDLAESLSLLHG</sequence>
<dbReference type="NCBIfam" id="NF043029">
    <property type="entry name" value="T4SS_AnkY"/>
    <property type="match status" value="1"/>
</dbReference>
<evidence type="ECO:0000313" key="4">
    <source>
        <dbReference type="EMBL" id="KTD17412.1"/>
    </source>
</evidence>
<organism evidence="4 5">
    <name type="scientific">Legionella jordanis</name>
    <dbReference type="NCBI Taxonomy" id="456"/>
    <lineage>
        <taxon>Bacteria</taxon>
        <taxon>Pseudomonadati</taxon>
        <taxon>Pseudomonadota</taxon>
        <taxon>Gammaproteobacteria</taxon>
        <taxon>Legionellales</taxon>
        <taxon>Legionellaceae</taxon>
        <taxon>Legionella</taxon>
    </lineage>
</organism>
<evidence type="ECO:0000256" key="3">
    <source>
        <dbReference type="PROSITE-ProRule" id="PRU00023"/>
    </source>
</evidence>
<evidence type="ECO:0000256" key="1">
    <source>
        <dbReference type="ARBA" id="ARBA00022737"/>
    </source>
</evidence>